<dbReference type="OrthoDB" id="443402at2759"/>
<dbReference type="Proteomes" id="UP000799291">
    <property type="component" value="Unassembled WGS sequence"/>
</dbReference>
<evidence type="ECO:0000313" key="4">
    <source>
        <dbReference type="EMBL" id="KAF2683464.1"/>
    </source>
</evidence>
<feature type="domain" description="DUF7791" evidence="3">
    <location>
        <begin position="571"/>
        <end position="692"/>
    </location>
</feature>
<organism evidence="4 5">
    <name type="scientific">Lentithecium fluviatile CBS 122367</name>
    <dbReference type="NCBI Taxonomy" id="1168545"/>
    <lineage>
        <taxon>Eukaryota</taxon>
        <taxon>Fungi</taxon>
        <taxon>Dikarya</taxon>
        <taxon>Ascomycota</taxon>
        <taxon>Pezizomycotina</taxon>
        <taxon>Dothideomycetes</taxon>
        <taxon>Pleosporomycetidae</taxon>
        <taxon>Pleosporales</taxon>
        <taxon>Massarineae</taxon>
        <taxon>Lentitheciaceae</taxon>
        <taxon>Lentithecium</taxon>
    </lineage>
</organism>
<keyword evidence="1" id="KW-0677">Repeat</keyword>
<dbReference type="EMBL" id="MU005584">
    <property type="protein sequence ID" value="KAF2683464.1"/>
    <property type="molecule type" value="Genomic_DNA"/>
</dbReference>
<evidence type="ECO:0000259" key="3">
    <source>
        <dbReference type="Pfam" id="PF25053"/>
    </source>
</evidence>
<sequence>MPQPLLTVGLATALVQTIDFSANILSENHAIYPSSDGASPDNHTVLRDITNNFHRLSFRISENDAKRRGAEKKNAKLSEAEQHLLKLSDELRELVDPLRDAFLHVQPRGSYSDPKWGSAREALLTVWKEKDITNLLKKLKNVKKEVDTTLLFALRQHLDQSTEKGVLMTSVHDPKTHHWERWQIDAINSIHTNAWKPKNRKHVEEFSKHVDALVLAENKAHFCREVFAHLHFVEQDDRLQSISTPHEGSFDWVLDPRHEKQASLLKWLGDTSGKNLFWMTGKPGCGKSTLMKHLFRNERLFPQLEEWSGQLPGFLTGCFLWNCGNELQKSSIGLLNTLLYETLQDMIYGPYKQDPGIVPWLFNDRWNQFLSYGGGLNPFTLPELRAAFDLLISDASKKFLFMIDGLDEIEEGPSTLLDIFLTAAQRENVKMCVSSRKAPIFQQAFNGCPSLEVDRYTRGGILSCVLYAFDQNDTMFSIPAEDSDGTEERAIINMIVEKSAGVFLWASLATEILLQDVKETDDVATIRARVDALPFDVKDLIAYIVDSLDIQQLEQAARLIRLLEAHGYPNLLPLCFAADVDTTSGLAAEARPLTSLEVLTTIDDMRNLLKFKCKTLLAIFEAGPMDEARSDKVDLKNFRVNYMHRCIRDFLRSETIRGRVKEATHYDALNTDENWANAHLWTLKTLTPRNDNMPIWDALTNCIEYALRLEAASKCIRLTYLDEVSAALTHHLSIYLLADMDFPPGATVQSFLDIAVLLNLSGYVAIKTDKAADRKEIRHAMDYAKDVRKVIDAGGEEKWLGKRAMLREAYSSSSPPELAALLEYHTKSVRFSTQKPFVELPEWV</sequence>
<keyword evidence="5" id="KW-1185">Reference proteome</keyword>
<evidence type="ECO:0000256" key="1">
    <source>
        <dbReference type="ARBA" id="ARBA00022737"/>
    </source>
</evidence>
<dbReference type="PANTHER" id="PTHR10039">
    <property type="entry name" value="AMELOGENIN"/>
    <property type="match status" value="1"/>
</dbReference>
<proteinExistence type="predicted"/>
<dbReference type="InterPro" id="IPR027417">
    <property type="entry name" value="P-loop_NTPase"/>
</dbReference>
<evidence type="ECO:0000313" key="5">
    <source>
        <dbReference type="Proteomes" id="UP000799291"/>
    </source>
</evidence>
<dbReference type="AlphaFoldDB" id="A0A6G1IYY7"/>
<dbReference type="InterPro" id="IPR056884">
    <property type="entry name" value="NPHP3-like_N"/>
</dbReference>
<name>A0A6G1IYY7_9PLEO</name>
<evidence type="ECO:0008006" key="6">
    <source>
        <dbReference type="Google" id="ProtNLM"/>
    </source>
</evidence>
<dbReference type="SUPFAM" id="SSF52540">
    <property type="entry name" value="P-loop containing nucleoside triphosphate hydrolases"/>
    <property type="match status" value="1"/>
</dbReference>
<gene>
    <name evidence="4" type="ORF">K458DRAFT_46854</name>
</gene>
<reference evidence="4" key="1">
    <citation type="journal article" date="2020" name="Stud. Mycol.">
        <title>101 Dothideomycetes genomes: a test case for predicting lifestyles and emergence of pathogens.</title>
        <authorList>
            <person name="Haridas S."/>
            <person name="Albert R."/>
            <person name="Binder M."/>
            <person name="Bloem J."/>
            <person name="Labutti K."/>
            <person name="Salamov A."/>
            <person name="Andreopoulos B."/>
            <person name="Baker S."/>
            <person name="Barry K."/>
            <person name="Bills G."/>
            <person name="Bluhm B."/>
            <person name="Cannon C."/>
            <person name="Castanera R."/>
            <person name="Culley D."/>
            <person name="Daum C."/>
            <person name="Ezra D."/>
            <person name="Gonzalez J."/>
            <person name="Henrissat B."/>
            <person name="Kuo A."/>
            <person name="Liang C."/>
            <person name="Lipzen A."/>
            <person name="Lutzoni F."/>
            <person name="Magnuson J."/>
            <person name="Mondo S."/>
            <person name="Nolan M."/>
            <person name="Ohm R."/>
            <person name="Pangilinan J."/>
            <person name="Park H.-J."/>
            <person name="Ramirez L."/>
            <person name="Alfaro M."/>
            <person name="Sun H."/>
            <person name="Tritt A."/>
            <person name="Yoshinaga Y."/>
            <person name="Zwiers L.-H."/>
            <person name="Turgeon B."/>
            <person name="Goodwin S."/>
            <person name="Spatafora J."/>
            <person name="Crous P."/>
            <person name="Grigoriev I."/>
        </authorList>
    </citation>
    <scope>NUCLEOTIDE SEQUENCE</scope>
    <source>
        <strain evidence="4">CBS 122367</strain>
    </source>
</reference>
<dbReference type="Pfam" id="PF24883">
    <property type="entry name" value="NPHP3_N"/>
    <property type="match status" value="1"/>
</dbReference>
<feature type="domain" description="Nephrocystin 3-like N-terminal" evidence="2">
    <location>
        <begin position="261"/>
        <end position="436"/>
    </location>
</feature>
<protein>
    <recommendedName>
        <fullName evidence="6">NACHT domain-containing protein</fullName>
    </recommendedName>
</protein>
<dbReference type="InterPro" id="IPR056693">
    <property type="entry name" value="DUF7791"/>
</dbReference>
<dbReference type="Pfam" id="PF25053">
    <property type="entry name" value="DUF7791"/>
    <property type="match status" value="1"/>
</dbReference>
<accession>A0A6G1IYY7</accession>
<dbReference type="Gene3D" id="3.40.50.300">
    <property type="entry name" value="P-loop containing nucleotide triphosphate hydrolases"/>
    <property type="match status" value="1"/>
</dbReference>
<evidence type="ECO:0000259" key="2">
    <source>
        <dbReference type="Pfam" id="PF24883"/>
    </source>
</evidence>
<dbReference type="PANTHER" id="PTHR10039:SF5">
    <property type="entry name" value="NACHT DOMAIN-CONTAINING PROTEIN"/>
    <property type="match status" value="1"/>
</dbReference>